<dbReference type="GeneID" id="92047907"/>
<organism evidence="1 2">
    <name type="scientific">Apiospora hydei</name>
    <dbReference type="NCBI Taxonomy" id="1337664"/>
    <lineage>
        <taxon>Eukaryota</taxon>
        <taxon>Fungi</taxon>
        <taxon>Dikarya</taxon>
        <taxon>Ascomycota</taxon>
        <taxon>Pezizomycotina</taxon>
        <taxon>Sordariomycetes</taxon>
        <taxon>Xylariomycetidae</taxon>
        <taxon>Amphisphaeriales</taxon>
        <taxon>Apiosporaceae</taxon>
        <taxon>Apiospora</taxon>
    </lineage>
</organism>
<reference evidence="1 2" key="1">
    <citation type="submission" date="2023-01" db="EMBL/GenBank/DDBJ databases">
        <title>Analysis of 21 Apiospora genomes using comparative genomics revels a genus with tremendous synthesis potential of carbohydrate active enzymes and secondary metabolites.</title>
        <authorList>
            <person name="Sorensen T."/>
        </authorList>
    </citation>
    <scope>NUCLEOTIDE SEQUENCE [LARGE SCALE GENOMIC DNA]</scope>
    <source>
        <strain evidence="1 2">CBS 114990</strain>
    </source>
</reference>
<protein>
    <submittedName>
        <fullName evidence="1">Uncharacterized protein</fullName>
    </submittedName>
</protein>
<proteinExistence type="predicted"/>
<dbReference type="EMBL" id="JAQQWN010000007">
    <property type="protein sequence ID" value="KAK8075869.1"/>
    <property type="molecule type" value="Genomic_DNA"/>
</dbReference>
<keyword evidence="2" id="KW-1185">Reference proteome</keyword>
<dbReference type="Proteomes" id="UP001433268">
    <property type="component" value="Unassembled WGS sequence"/>
</dbReference>
<sequence length="145" mass="15628">MTSIAPISVLLCGKIPDHIKAVTEILKPEFEIIEVCSSLDAARNAISKRLSSSSSSDAEKPRVVLMGGGFTQDDFLSVYDSVEGAKSVPWVRPAIMKPGAEDSDAIARGPPPAEAVAGRIRKTLEGRLEELRAGKGFEGEVWWMM</sequence>
<evidence type="ECO:0000313" key="1">
    <source>
        <dbReference type="EMBL" id="KAK8075869.1"/>
    </source>
</evidence>
<name>A0ABR1VXB9_9PEZI</name>
<dbReference type="RefSeq" id="XP_066666809.1">
    <property type="nucleotide sequence ID" value="XM_066814847.1"/>
</dbReference>
<accession>A0ABR1VXB9</accession>
<comment type="caution">
    <text evidence="1">The sequence shown here is derived from an EMBL/GenBank/DDBJ whole genome shotgun (WGS) entry which is preliminary data.</text>
</comment>
<gene>
    <name evidence="1" type="ORF">PG997_010532</name>
</gene>
<evidence type="ECO:0000313" key="2">
    <source>
        <dbReference type="Proteomes" id="UP001433268"/>
    </source>
</evidence>